<feature type="transmembrane region" description="Helical" evidence="2">
    <location>
        <begin position="82"/>
        <end position="102"/>
    </location>
</feature>
<accession>S8EBU0</accession>
<keyword evidence="2" id="KW-1133">Transmembrane helix</keyword>
<dbReference type="EMBL" id="KE504137">
    <property type="protein sequence ID" value="EPT02108.1"/>
    <property type="molecule type" value="Genomic_DNA"/>
</dbReference>
<keyword evidence="2" id="KW-0472">Membrane</keyword>
<evidence type="ECO:0000256" key="2">
    <source>
        <dbReference type="SAM" id="Phobius"/>
    </source>
</evidence>
<evidence type="ECO:0000313" key="4">
    <source>
        <dbReference type="Proteomes" id="UP000015241"/>
    </source>
</evidence>
<feature type="compositionally biased region" description="Basic and acidic residues" evidence="1">
    <location>
        <begin position="179"/>
        <end position="191"/>
    </location>
</feature>
<reference evidence="3 4" key="1">
    <citation type="journal article" date="2012" name="Science">
        <title>The Paleozoic origin of enzymatic lignin decomposition reconstructed from 31 fungal genomes.</title>
        <authorList>
            <person name="Floudas D."/>
            <person name="Binder M."/>
            <person name="Riley R."/>
            <person name="Barry K."/>
            <person name="Blanchette R.A."/>
            <person name="Henrissat B."/>
            <person name="Martinez A.T."/>
            <person name="Otillar R."/>
            <person name="Spatafora J.W."/>
            <person name="Yadav J.S."/>
            <person name="Aerts A."/>
            <person name="Benoit I."/>
            <person name="Boyd A."/>
            <person name="Carlson A."/>
            <person name="Copeland A."/>
            <person name="Coutinho P.M."/>
            <person name="de Vries R.P."/>
            <person name="Ferreira P."/>
            <person name="Findley K."/>
            <person name="Foster B."/>
            <person name="Gaskell J."/>
            <person name="Glotzer D."/>
            <person name="Gorecki P."/>
            <person name="Heitman J."/>
            <person name="Hesse C."/>
            <person name="Hori C."/>
            <person name="Igarashi K."/>
            <person name="Jurgens J.A."/>
            <person name="Kallen N."/>
            <person name="Kersten P."/>
            <person name="Kohler A."/>
            <person name="Kuees U."/>
            <person name="Kumar T.K.A."/>
            <person name="Kuo A."/>
            <person name="LaButti K."/>
            <person name="Larrondo L.F."/>
            <person name="Lindquist E."/>
            <person name="Ling A."/>
            <person name="Lombard V."/>
            <person name="Lucas S."/>
            <person name="Lundell T."/>
            <person name="Martin R."/>
            <person name="McLaughlin D.J."/>
            <person name="Morgenstern I."/>
            <person name="Morin E."/>
            <person name="Murat C."/>
            <person name="Nagy L.G."/>
            <person name="Nolan M."/>
            <person name="Ohm R.A."/>
            <person name="Patyshakuliyeva A."/>
            <person name="Rokas A."/>
            <person name="Ruiz-Duenas F.J."/>
            <person name="Sabat G."/>
            <person name="Salamov A."/>
            <person name="Samejima M."/>
            <person name="Schmutz J."/>
            <person name="Slot J.C."/>
            <person name="St John F."/>
            <person name="Stenlid J."/>
            <person name="Sun H."/>
            <person name="Sun S."/>
            <person name="Syed K."/>
            <person name="Tsang A."/>
            <person name="Wiebenga A."/>
            <person name="Young D."/>
            <person name="Pisabarro A."/>
            <person name="Eastwood D.C."/>
            <person name="Martin F."/>
            <person name="Cullen D."/>
            <person name="Grigoriev I.V."/>
            <person name="Hibbett D.S."/>
        </authorList>
    </citation>
    <scope>NUCLEOTIDE SEQUENCE</scope>
    <source>
        <strain evidence="4">FP-58527</strain>
    </source>
</reference>
<dbReference type="HOGENOM" id="CLU_1421445_0_0_1"/>
<name>S8EBU0_FOMSC</name>
<evidence type="ECO:0000313" key="3">
    <source>
        <dbReference type="EMBL" id="EPT02108.1"/>
    </source>
</evidence>
<feature type="transmembrane region" description="Helical" evidence="2">
    <location>
        <begin position="12"/>
        <end position="33"/>
    </location>
</feature>
<dbReference type="OrthoDB" id="2638860at2759"/>
<dbReference type="Proteomes" id="UP000015241">
    <property type="component" value="Unassembled WGS sequence"/>
</dbReference>
<feature type="transmembrane region" description="Helical" evidence="2">
    <location>
        <begin position="54"/>
        <end position="76"/>
    </location>
</feature>
<keyword evidence="4" id="KW-1185">Reference proteome</keyword>
<keyword evidence="2" id="KW-0812">Transmembrane</keyword>
<gene>
    <name evidence="3" type="ORF">FOMPIDRAFT_88769</name>
</gene>
<dbReference type="InParanoid" id="S8EBU0"/>
<organism evidence="3 4">
    <name type="scientific">Fomitopsis schrenkii</name>
    <name type="common">Brown rot fungus</name>
    <dbReference type="NCBI Taxonomy" id="2126942"/>
    <lineage>
        <taxon>Eukaryota</taxon>
        <taxon>Fungi</taxon>
        <taxon>Dikarya</taxon>
        <taxon>Basidiomycota</taxon>
        <taxon>Agaricomycotina</taxon>
        <taxon>Agaricomycetes</taxon>
        <taxon>Polyporales</taxon>
        <taxon>Fomitopsis</taxon>
    </lineage>
</organism>
<proteinExistence type="predicted"/>
<evidence type="ECO:0000256" key="1">
    <source>
        <dbReference type="SAM" id="MobiDB-lite"/>
    </source>
</evidence>
<sequence length="191" mass="20858">MSTLHRTGTFDTFYAARVITLVPDILVVVLTWMKTHRLITSAREFGFLPSLPGMVLRSGVYYFAAAAVCSVGLLILTGTSGATISTADLVALSAILMSRFMLNLRREAMNRNSMVQTASQMRSSIMGNFGEWLDVDDVDDDCVDDYEPATPQNAESAAVHGATDGPLIRDETSDSMMHAGEKRLDNDEVLE</sequence>
<feature type="region of interest" description="Disordered" evidence="1">
    <location>
        <begin position="143"/>
        <end position="191"/>
    </location>
</feature>
<protein>
    <submittedName>
        <fullName evidence="3">Uncharacterized protein</fullName>
    </submittedName>
</protein>
<dbReference type="AlphaFoldDB" id="S8EBU0"/>